<dbReference type="InterPro" id="IPR012318">
    <property type="entry name" value="HTH_CRP"/>
</dbReference>
<name>A0ABN6DW33_9BACT</name>
<dbReference type="Gene3D" id="1.10.10.10">
    <property type="entry name" value="Winged helix-like DNA-binding domain superfamily/Winged helix DNA-binding domain"/>
    <property type="match status" value="1"/>
</dbReference>
<dbReference type="InterPro" id="IPR018490">
    <property type="entry name" value="cNMP-bd_dom_sf"/>
</dbReference>
<feature type="domain" description="Cyclic nucleotide-binding" evidence="4">
    <location>
        <begin position="12"/>
        <end position="80"/>
    </location>
</feature>
<protein>
    <submittedName>
        <fullName evidence="6">Transcriptional regulator</fullName>
    </submittedName>
</protein>
<dbReference type="Pfam" id="PF00027">
    <property type="entry name" value="cNMP_binding"/>
    <property type="match status" value="1"/>
</dbReference>
<keyword evidence="7" id="KW-1185">Reference proteome</keyword>
<evidence type="ECO:0000313" key="6">
    <source>
        <dbReference type="EMBL" id="BCR04355.1"/>
    </source>
</evidence>
<dbReference type="PROSITE" id="PS50042">
    <property type="entry name" value="CNMP_BINDING_3"/>
    <property type="match status" value="1"/>
</dbReference>
<dbReference type="InterPro" id="IPR036388">
    <property type="entry name" value="WH-like_DNA-bd_sf"/>
</dbReference>
<evidence type="ECO:0000256" key="2">
    <source>
        <dbReference type="ARBA" id="ARBA00023125"/>
    </source>
</evidence>
<feature type="domain" description="HTH crp-type" evidence="5">
    <location>
        <begin position="138"/>
        <end position="212"/>
    </location>
</feature>
<dbReference type="InterPro" id="IPR014710">
    <property type="entry name" value="RmlC-like_jellyroll"/>
</dbReference>
<dbReference type="RefSeq" id="WP_221251808.1">
    <property type="nucleotide sequence ID" value="NZ_AP024355.1"/>
</dbReference>
<dbReference type="InterPro" id="IPR050397">
    <property type="entry name" value="Env_Response_Regulators"/>
</dbReference>
<dbReference type="InterPro" id="IPR000595">
    <property type="entry name" value="cNMP-bd_dom"/>
</dbReference>
<dbReference type="PANTHER" id="PTHR24567:SF74">
    <property type="entry name" value="HTH-TYPE TRANSCRIPTIONAL REGULATOR ARCR"/>
    <property type="match status" value="1"/>
</dbReference>
<dbReference type="Pfam" id="PF13545">
    <property type="entry name" value="HTH_Crp_2"/>
    <property type="match status" value="1"/>
</dbReference>
<evidence type="ECO:0000313" key="7">
    <source>
        <dbReference type="Proteomes" id="UP001319827"/>
    </source>
</evidence>
<dbReference type="PROSITE" id="PS51063">
    <property type="entry name" value="HTH_CRP_2"/>
    <property type="match status" value="1"/>
</dbReference>
<proteinExistence type="predicted"/>
<reference evidence="6 7" key="2">
    <citation type="journal article" date="2021" name="Int. J. Syst. Evol. Microbiol.">
        <title>Isolation and Polyphasic Characterization of Desulfuromonas versatilis sp. Nov., an Electrogenic Bacteria Capable of Versatile Metabolism Isolated from a Graphene Oxide-Reducing Enrichment Culture.</title>
        <authorList>
            <person name="Xie L."/>
            <person name="Yoshida N."/>
            <person name="Ishii S."/>
            <person name="Meng L."/>
        </authorList>
    </citation>
    <scope>NUCLEOTIDE SEQUENCE [LARGE SCALE GENOMIC DNA]</scope>
    <source>
        <strain evidence="6 7">NIT-T3</strain>
    </source>
</reference>
<dbReference type="CDD" id="cd00038">
    <property type="entry name" value="CAP_ED"/>
    <property type="match status" value="1"/>
</dbReference>
<dbReference type="InterPro" id="IPR036390">
    <property type="entry name" value="WH_DNA-bd_sf"/>
</dbReference>
<keyword evidence="2" id="KW-0238">DNA-binding</keyword>
<dbReference type="Gene3D" id="2.60.120.10">
    <property type="entry name" value="Jelly Rolls"/>
    <property type="match status" value="1"/>
</dbReference>
<dbReference type="SMART" id="SM00419">
    <property type="entry name" value="HTH_CRP"/>
    <property type="match status" value="1"/>
</dbReference>
<accession>A0ABN6DW33</accession>
<sequence>MSAKMQLTENNLLRILESPEYREFLSGFQQRSVAAKALVCAPYDQGDRVFVVKSGRLRVYLAYEDKEFTLALLEPGDVFSSHTRALVMALEDSLLLVTDTASIQHWIARFPAFSQVMGQVLGELLKNSISIIEGLVFKGVRERLSEFLYRLASKKGEPKGQGLLIELDLTTEDVALLLGTTRQTVSQMLNELIREGILERKSRRSLLVRDLSALHSWKDPTPT</sequence>
<dbReference type="SUPFAM" id="SSF51206">
    <property type="entry name" value="cAMP-binding domain-like"/>
    <property type="match status" value="1"/>
</dbReference>
<dbReference type="EMBL" id="AP024355">
    <property type="protein sequence ID" value="BCR04355.1"/>
    <property type="molecule type" value="Genomic_DNA"/>
</dbReference>
<evidence type="ECO:0000256" key="3">
    <source>
        <dbReference type="ARBA" id="ARBA00023163"/>
    </source>
</evidence>
<dbReference type="Proteomes" id="UP001319827">
    <property type="component" value="Chromosome"/>
</dbReference>
<keyword evidence="3" id="KW-0804">Transcription</keyword>
<dbReference type="PANTHER" id="PTHR24567">
    <property type="entry name" value="CRP FAMILY TRANSCRIPTIONAL REGULATORY PROTEIN"/>
    <property type="match status" value="1"/>
</dbReference>
<keyword evidence="1" id="KW-0805">Transcription regulation</keyword>
<organism evidence="6 7">
    <name type="scientific">Desulfuromonas versatilis</name>
    <dbReference type="NCBI Taxonomy" id="2802975"/>
    <lineage>
        <taxon>Bacteria</taxon>
        <taxon>Pseudomonadati</taxon>
        <taxon>Thermodesulfobacteriota</taxon>
        <taxon>Desulfuromonadia</taxon>
        <taxon>Desulfuromonadales</taxon>
        <taxon>Desulfuromonadaceae</taxon>
        <taxon>Desulfuromonas</taxon>
    </lineage>
</organism>
<reference evidence="6 7" key="1">
    <citation type="journal article" date="2016" name="C (Basel)">
        <title>Selective Growth of and Electricity Production by Marine Exoelectrogenic Bacteria in Self-Aggregated Hydrogel of Microbially Reduced Graphene Oxide.</title>
        <authorList>
            <person name="Yoshida N."/>
            <person name="Goto Y."/>
            <person name="Miyata Y."/>
        </authorList>
    </citation>
    <scope>NUCLEOTIDE SEQUENCE [LARGE SCALE GENOMIC DNA]</scope>
    <source>
        <strain evidence="6 7">NIT-T3</strain>
    </source>
</reference>
<dbReference type="SMART" id="SM00100">
    <property type="entry name" value="cNMP"/>
    <property type="match status" value="1"/>
</dbReference>
<evidence type="ECO:0000259" key="4">
    <source>
        <dbReference type="PROSITE" id="PS50042"/>
    </source>
</evidence>
<evidence type="ECO:0000259" key="5">
    <source>
        <dbReference type="PROSITE" id="PS51063"/>
    </source>
</evidence>
<gene>
    <name evidence="6" type="ORF">DESUT3_14240</name>
</gene>
<evidence type="ECO:0000256" key="1">
    <source>
        <dbReference type="ARBA" id="ARBA00023015"/>
    </source>
</evidence>
<dbReference type="SUPFAM" id="SSF46785">
    <property type="entry name" value="Winged helix' DNA-binding domain"/>
    <property type="match status" value="1"/>
</dbReference>
<dbReference type="CDD" id="cd00092">
    <property type="entry name" value="HTH_CRP"/>
    <property type="match status" value="1"/>
</dbReference>